<evidence type="ECO:0000313" key="2">
    <source>
        <dbReference type="EMBL" id="KNE02192.1"/>
    </source>
</evidence>
<evidence type="ECO:0000313" key="3">
    <source>
        <dbReference type="Proteomes" id="UP000037122"/>
    </source>
</evidence>
<protein>
    <submittedName>
        <fullName evidence="2">Uncharacterized protein</fullName>
    </submittedName>
</protein>
<evidence type="ECO:0000256" key="1">
    <source>
        <dbReference type="SAM" id="MobiDB-lite"/>
    </source>
</evidence>
<dbReference type="EMBL" id="LGST01000006">
    <property type="protein sequence ID" value="KNE02192.1"/>
    <property type="molecule type" value="Genomic_DNA"/>
</dbReference>
<gene>
    <name evidence="2" type="ORF">QG37_00880</name>
</gene>
<dbReference type="AlphaFoldDB" id="A0A0L0P744"/>
<feature type="compositionally biased region" description="Basic residues" evidence="1">
    <location>
        <begin position="1"/>
        <end position="16"/>
    </location>
</feature>
<sequence length="44" mass="5344">MKNSKKKKKNAKKQKMRNQEKTYHARSFKTKILECQVDNDVENF</sequence>
<organism evidence="2 3">
    <name type="scientific">Candidozyma auris</name>
    <name type="common">Yeast</name>
    <name type="synonym">Candida auris</name>
    <dbReference type="NCBI Taxonomy" id="498019"/>
    <lineage>
        <taxon>Eukaryota</taxon>
        <taxon>Fungi</taxon>
        <taxon>Dikarya</taxon>
        <taxon>Ascomycota</taxon>
        <taxon>Saccharomycotina</taxon>
        <taxon>Pichiomycetes</taxon>
        <taxon>Metschnikowiaceae</taxon>
        <taxon>Candidozyma</taxon>
    </lineage>
</organism>
<name>A0A0L0P744_CANAR</name>
<dbReference type="VEuPathDB" id="FungiDB:QG37_00880"/>
<comment type="caution">
    <text evidence="2">The sequence shown here is derived from an EMBL/GenBank/DDBJ whole genome shotgun (WGS) entry which is preliminary data.</text>
</comment>
<feature type="region of interest" description="Disordered" evidence="1">
    <location>
        <begin position="1"/>
        <end position="25"/>
    </location>
</feature>
<reference evidence="3" key="1">
    <citation type="journal article" date="2015" name="BMC Genomics">
        <title>Draft genome of a commonly misdiagnosed multidrug resistant pathogen Candida auris.</title>
        <authorList>
            <person name="Chatterjee S."/>
            <person name="Alampalli S.V."/>
            <person name="Nageshan R.K."/>
            <person name="Chettiar S.T."/>
            <person name="Joshi S."/>
            <person name="Tatu U.S."/>
        </authorList>
    </citation>
    <scope>NUCLEOTIDE SEQUENCE [LARGE SCALE GENOMIC DNA]</scope>
    <source>
        <strain evidence="3">6684</strain>
    </source>
</reference>
<dbReference type="Proteomes" id="UP000037122">
    <property type="component" value="Unassembled WGS sequence"/>
</dbReference>
<proteinExistence type="predicted"/>
<accession>A0A0L0P744</accession>